<dbReference type="Gene3D" id="3.30.460.20">
    <property type="entry name" value="CorA soluble domain-like"/>
    <property type="match status" value="1"/>
</dbReference>
<dbReference type="InterPro" id="IPR045861">
    <property type="entry name" value="CorA_cytoplasmic_dom"/>
</dbReference>
<keyword evidence="5 6" id="KW-0472">Membrane</keyword>
<name>A0A1S1V3Z6_9FIRM</name>
<keyword evidence="4 6" id="KW-1133">Transmembrane helix</keyword>
<evidence type="ECO:0000256" key="1">
    <source>
        <dbReference type="ARBA" id="ARBA00004141"/>
    </source>
</evidence>
<feature type="transmembrane region" description="Helical" evidence="6">
    <location>
        <begin position="288"/>
        <end position="308"/>
    </location>
</feature>
<evidence type="ECO:0000256" key="6">
    <source>
        <dbReference type="SAM" id="Phobius"/>
    </source>
</evidence>
<comment type="caution">
    <text evidence="7">The sequence shown here is derived from an EMBL/GenBank/DDBJ whole genome shotgun (WGS) entry which is preliminary data.</text>
</comment>
<accession>A0A1S1V3Z6</accession>
<dbReference type="InterPro" id="IPR047199">
    <property type="entry name" value="CorA-like"/>
</dbReference>
<dbReference type="Gene3D" id="1.20.58.340">
    <property type="entry name" value="Magnesium transport protein CorA, transmembrane region"/>
    <property type="match status" value="2"/>
</dbReference>
<sequence>MMKIFRSTMERELETLESFEKGSWINLVNPTKEEIDEVSEKLGIEREAIVAPLDVEESPRMEIEDDFMLIIVDIPILEESEQEGQNSYFTTIPLGIIISDDYIVTTCSEETNILKLFEENRIKSFFTFKKNRFLLQILYRMAAKYLAYLKQIDRRSSRIQRQLHKSTRNKELIQLFDLENSLIYFSTSLKANEMALEKLLKTESIRKYPEDQDLLEDVIIEGKQAIEMTNIYSRILSGTMDTYASVISNNQNTVMKFLAIITLGISIPNIITSFYGMNIELPLQDNPYAYLIIAGISIVLVVGVTVGLGKNNPF</sequence>
<dbReference type="Proteomes" id="UP000180254">
    <property type="component" value="Unassembled WGS sequence"/>
</dbReference>
<organism evidence="7 8">
    <name type="scientific">Andreesenia angusta</name>
    <dbReference type="NCBI Taxonomy" id="39480"/>
    <lineage>
        <taxon>Bacteria</taxon>
        <taxon>Bacillati</taxon>
        <taxon>Bacillota</taxon>
        <taxon>Tissierellia</taxon>
        <taxon>Tissierellales</taxon>
        <taxon>Gottschalkiaceae</taxon>
        <taxon>Andreesenia</taxon>
    </lineage>
</organism>
<comment type="subcellular location">
    <subcellularLocation>
        <location evidence="1">Membrane</location>
        <topology evidence="1">Multi-pass membrane protein</topology>
    </subcellularLocation>
</comment>
<evidence type="ECO:0000313" key="8">
    <source>
        <dbReference type="Proteomes" id="UP000180254"/>
    </source>
</evidence>
<evidence type="ECO:0000256" key="4">
    <source>
        <dbReference type="ARBA" id="ARBA00022989"/>
    </source>
</evidence>
<keyword evidence="8" id="KW-1185">Reference proteome</keyword>
<dbReference type="SUPFAM" id="SSF144083">
    <property type="entry name" value="Magnesium transport protein CorA, transmembrane region"/>
    <property type="match status" value="1"/>
</dbReference>
<evidence type="ECO:0000313" key="7">
    <source>
        <dbReference type="EMBL" id="OHW61431.1"/>
    </source>
</evidence>
<dbReference type="PANTHER" id="PTHR47891">
    <property type="entry name" value="TRANSPORTER-RELATED"/>
    <property type="match status" value="1"/>
</dbReference>
<dbReference type="CDD" id="cd12827">
    <property type="entry name" value="EcCorA_ZntB-like_u2"/>
    <property type="match status" value="1"/>
</dbReference>
<reference evidence="7 8" key="1">
    <citation type="submission" date="2016-09" db="EMBL/GenBank/DDBJ databases">
        <title>Genome sequence of Eubacterium angustum.</title>
        <authorList>
            <person name="Poehlein A."/>
            <person name="Daniel R."/>
        </authorList>
    </citation>
    <scope>NUCLEOTIDE SEQUENCE [LARGE SCALE GENOMIC DNA]</scope>
    <source>
        <strain evidence="7 8">DSM 1989</strain>
    </source>
</reference>
<comment type="similarity">
    <text evidence="2">Belongs to the CorA metal ion transporter (MIT) (TC 1.A.35) family.</text>
</comment>
<feature type="transmembrane region" description="Helical" evidence="6">
    <location>
        <begin position="257"/>
        <end position="276"/>
    </location>
</feature>
<dbReference type="RefSeq" id="WP_071064372.1">
    <property type="nucleotide sequence ID" value="NZ_MKIE01000013.1"/>
</dbReference>
<dbReference type="GO" id="GO:0016020">
    <property type="term" value="C:membrane"/>
    <property type="evidence" value="ECO:0007669"/>
    <property type="project" value="UniProtKB-SubCell"/>
</dbReference>
<dbReference type="Pfam" id="PF01544">
    <property type="entry name" value="CorA"/>
    <property type="match status" value="1"/>
</dbReference>
<proteinExistence type="inferred from homology"/>
<dbReference type="InterPro" id="IPR002523">
    <property type="entry name" value="MgTranspt_CorA/ZnTranspt_ZntB"/>
</dbReference>
<dbReference type="GO" id="GO:0046873">
    <property type="term" value="F:metal ion transmembrane transporter activity"/>
    <property type="evidence" value="ECO:0007669"/>
    <property type="project" value="InterPro"/>
</dbReference>
<dbReference type="InterPro" id="IPR045863">
    <property type="entry name" value="CorA_TM1_TM2"/>
</dbReference>
<evidence type="ECO:0000256" key="3">
    <source>
        <dbReference type="ARBA" id="ARBA00022692"/>
    </source>
</evidence>
<protein>
    <submittedName>
        <fullName evidence="7">Magnesium transport protein CorA</fullName>
    </submittedName>
</protein>
<gene>
    <name evidence="7" type="primary">corA_2</name>
    <name evidence="7" type="ORF">EUAN_21740</name>
</gene>
<dbReference type="SUPFAM" id="SSF143865">
    <property type="entry name" value="CorA soluble domain-like"/>
    <property type="match status" value="1"/>
</dbReference>
<dbReference type="PANTHER" id="PTHR47891:SF2">
    <property type="entry name" value="MAGNESIUM AND COBALT TRANSPORTER"/>
    <property type="match status" value="1"/>
</dbReference>
<evidence type="ECO:0000256" key="5">
    <source>
        <dbReference type="ARBA" id="ARBA00023136"/>
    </source>
</evidence>
<dbReference type="STRING" id="39480.EUAN_21740"/>
<dbReference type="EMBL" id="MKIE01000013">
    <property type="protein sequence ID" value="OHW61431.1"/>
    <property type="molecule type" value="Genomic_DNA"/>
</dbReference>
<keyword evidence="3 6" id="KW-0812">Transmembrane</keyword>
<dbReference type="OrthoDB" id="9803416at2"/>
<evidence type="ECO:0000256" key="2">
    <source>
        <dbReference type="ARBA" id="ARBA00009765"/>
    </source>
</evidence>
<dbReference type="AlphaFoldDB" id="A0A1S1V3Z6"/>